<evidence type="ECO:0000256" key="4">
    <source>
        <dbReference type="ARBA" id="ARBA00022475"/>
    </source>
</evidence>
<dbReference type="GO" id="GO:0005886">
    <property type="term" value="C:plasma membrane"/>
    <property type="evidence" value="ECO:0007669"/>
    <property type="project" value="UniProtKB-SubCell"/>
</dbReference>
<feature type="domain" description="ABC transporter" evidence="8">
    <location>
        <begin position="10"/>
        <end position="261"/>
    </location>
</feature>
<evidence type="ECO:0000313" key="10">
    <source>
        <dbReference type="Proteomes" id="UP000029452"/>
    </source>
</evidence>
<dbReference type="PANTHER" id="PTHR43297:SF2">
    <property type="entry name" value="DIPEPTIDE TRANSPORT ATP-BINDING PROTEIN DPPD"/>
    <property type="match status" value="1"/>
</dbReference>
<protein>
    <submittedName>
        <fullName evidence="9">Oligopeptide transport ATP-binding protein OppD</fullName>
    </submittedName>
</protein>
<dbReference type="SMART" id="SM00382">
    <property type="entry name" value="AAA"/>
    <property type="match status" value="1"/>
</dbReference>
<evidence type="ECO:0000256" key="2">
    <source>
        <dbReference type="ARBA" id="ARBA00005417"/>
    </source>
</evidence>
<dbReference type="PROSITE" id="PS00211">
    <property type="entry name" value="ABC_TRANSPORTER_1"/>
    <property type="match status" value="1"/>
</dbReference>
<dbReference type="CDD" id="cd03257">
    <property type="entry name" value="ABC_NikE_OppD_transporters"/>
    <property type="match status" value="1"/>
</dbReference>
<dbReference type="PANTHER" id="PTHR43297">
    <property type="entry name" value="OLIGOPEPTIDE TRANSPORT ATP-BINDING PROTEIN APPD"/>
    <property type="match status" value="1"/>
</dbReference>
<keyword evidence="5" id="KW-0547">Nucleotide-binding</keyword>
<keyword evidence="7" id="KW-0472">Membrane</keyword>
<dbReference type="RefSeq" id="WP_036079798.1">
    <property type="nucleotide sequence ID" value="NZ_JBPKCJ010000001.1"/>
</dbReference>
<dbReference type="InterPro" id="IPR013563">
    <property type="entry name" value="Oligopep_ABC_C"/>
</dbReference>
<dbReference type="InterPro" id="IPR017871">
    <property type="entry name" value="ABC_transporter-like_CS"/>
</dbReference>
<evidence type="ECO:0000313" key="9">
    <source>
        <dbReference type="EMBL" id="KGA94880.1"/>
    </source>
</evidence>
<dbReference type="PROSITE" id="PS50893">
    <property type="entry name" value="ABC_TRANSPORTER_2"/>
    <property type="match status" value="1"/>
</dbReference>
<dbReference type="AlphaFoldDB" id="A0A094WEB8"/>
<comment type="similarity">
    <text evidence="2">Belongs to the ABC transporter superfamily.</text>
</comment>
<evidence type="ECO:0000256" key="3">
    <source>
        <dbReference type="ARBA" id="ARBA00022448"/>
    </source>
</evidence>
<dbReference type="GO" id="GO:0016887">
    <property type="term" value="F:ATP hydrolysis activity"/>
    <property type="evidence" value="ECO:0007669"/>
    <property type="project" value="InterPro"/>
</dbReference>
<dbReference type="Proteomes" id="UP000029452">
    <property type="component" value="Unassembled WGS sequence"/>
</dbReference>
<evidence type="ECO:0000256" key="5">
    <source>
        <dbReference type="ARBA" id="ARBA00022741"/>
    </source>
</evidence>
<comment type="caution">
    <text evidence="9">The sequence shown here is derived from an EMBL/GenBank/DDBJ whole genome shotgun (WGS) entry which is preliminary data.</text>
</comment>
<keyword evidence="4" id="KW-1003">Cell membrane</keyword>
<dbReference type="OrthoDB" id="9806285at2"/>
<dbReference type="Pfam" id="PF08352">
    <property type="entry name" value="oligo_HPY"/>
    <property type="match status" value="1"/>
</dbReference>
<dbReference type="GO" id="GO:0015833">
    <property type="term" value="P:peptide transport"/>
    <property type="evidence" value="ECO:0007669"/>
    <property type="project" value="InterPro"/>
</dbReference>
<evidence type="ECO:0000256" key="1">
    <source>
        <dbReference type="ARBA" id="ARBA00004417"/>
    </source>
</evidence>
<dbReference type="InterPro" id="IPR050388">
    <property type="entry name" value="ABC_Ni/Peptide_Import"/>
</dbReference>
<name>A0A094WEB8_9BACT</name>
<comment type="subcellular location">
    <subcellularLocation>
        <location evidence="1">Cell inner membrane</location>
        <topology evidence="1">Peripheral membrane protein</topology>
    </subcellularLocation>
</comment>
<organism evidence="9 10">
    <name type="scientific">Leptospirillum ferriphilum</name>
    <dbReference type="NCBI Taxonomy" id="178606"/>
    <lineage>
        <taxon>Bacteria</taxon>
        <taxon>Pseudomonadati</taxon>
        <taxon>Nitrospirota</taxon>
        <taxon>Nitrospiria</taxon>
        <taxon>Nitrospirales</taxon>
        <taxon>Nitrospiraceae</taxon>
        <taxon>Leptospirillum</taxon>
    </lineage>
</organism>
<gene>
    <name evidence="9" type="ORF">LptCag_2314</name>
</gene>
<dbReference type="EMBL" id="JPGK01000001">
    <property type="protein sequence ID" value="KGA94880.1"/>
    <property type="molecule type" value="Genomic_DNA"/>
</dbReference>
<keyword evidence="3" id="KW-0813">Transport</keyword>
<evidence type="ECO:0000259" key="8">
    <source>
        <dbReference type="PROSITE" id="PS50893"/>
    </source>
</evidence>
<dbReference type="InterPro" id="IPR003593">
    <property type="entry name" value="AAA+_ATPase"/>
</dbReference>
<dbReference type="InterPro" id="IPR027417">
    <property type="entry name" value="P-loop_NTPase"/>
</dbReference>
<dbReference type="NCBIfam" id="TIGR01727">
    <property type="entry name" value="oligo_HPY"/>
    <property type="match status" value="1"/>
</dbReference>
<evidence type="ECO:0000256" key="6">
    <source>
        <dbReference type="ARBA" id="ARBA00022840"/>
    </source>
</evidence>
<accession>A0A094WEB8</accession>
<dbReference type="GO" id="GO:0005524">
    <property type="term" value="F:ATP binding"/>
    <property type="evidence" value="ECO:0007669"/>
    <property type="project" value="UniProtKB-KW"/>
</dbReference>
<proteinExistence type="inferred from homology"/>
<dbReference type="Gene3D" id="3.40.50.300">
    <property type="entry name" value="P-loop containing nucleotide triphosphate hydrolases"/>
    <property type="match status" value="1"/>
</dbReference>
<reference evidence="9 10" key="1">
    <citation type="submission" date="2014-06" db="EMBL/GenBank/DDBJ databases">
        <title>Draft genome sequence of iron oxidizing acidophile Leptospirillum ferriphilum DSM14647.</title>
        <authorList>
            <person name="Cardenas J.P."/>
            <person name="Lazcano M."/>
            <person name="Ossandon F.J."/>
            <person name="Corbett M."/>
            <person name="Holmes D.S."/>
            <person name="Watkin E."/>
        </authorList>
    </citation>
    <scope>NUCLEOTIDE SEQUENCE [LARGE SCALE GENOMIC DNA]</scope>
    <source>
        <strain evidence="9 10">DSM 14647</strain>
    </source>
</reference>
<keyword evidence="6 9" id="KW-0067">ATP-binding</keyword>
<sequence>MMDNLCSPLLKVDNLTVRIDTPRGPVFPVRSFSVSIDQGDLLGIVGESGSGKTMAGLSLLGLLPESARIREGSIRFDGLEMTDAKEKTWNAIRGSRISLVFQEPQSALNPILRIGTMFDEIFDSHRPDEARDHRVRVIRDLLLSVGLDRPDAIVRSYPHQLSGGMRQRVLIAMAIALSPDILIADEPTTALDPTMSTQILDLLLARNRRENMALVLISHDLGIIRRSAKKILVLYAGRVVESVSGKRFFSAGPAHPYSGALILSRPGVRQKTKNDGPLDTIPGQVPPLWDLPKGCAFAPRCPKADSRCHSDSPPWIPTGPEEGALCFYPSLQENVA</sequence>
<dbReference type="InterPro" id="IPR003439">
    <property type="entry name" value="ABC_transporter-like_ATP-bd"/>
</dbReference>
<dbReference type="PATRIC" id="fig|178606.4.peg.92"/>
<dbReference type="Pfam" id="PF00005">
    <property type="entry name" value="ABC_tran"/>
    <property type="match status" value="1"/>
</dbReference>
<dbReference type="SUPFAM" id="SSF52540">
    <property type="entry name" value="P-loop containing nucleoside triphosphate hydrolases"/>
    <property type="match status" value="1"/>
</dbReference>
<evidence type="ECO:0000256" key="7">
    <source>
        <dbReference type="ARBA" id="ARBA00023136"/>
    </source>
</evidence>